<dbReference type="Pfam" id="PF02706">
    <property type="entry name" value="Wzz"/>
    <property type="match status" value="1"/>
</dbReference>
<accession>N0BAP8</accession>
<dbReference type="GO" id="GO:0005886">
    <property type="term" value="C:plasma membrane"/>
    <property type="evidence" value="ECO:0007669"/>
    <property type="project" value="UniProtKB-SubCell"/>
</dbReference>
<organism evidence="10 11">
    <name type="scientific">Hyphomicrobium denitrificans 1NES1</name>
    <dbReference type="NCBI Taxonomy" id="670307"/>
    <lineage>
        <taxon>Bacteria</taxon>
        <taxon>Pseudomonadati</taxon>
        <taxon>Pseudomonadota</taxon>
        <taxon>Alphaproteobacteria</taxon>
        <taxon>Hyphomicrobiales</taxon>
        <taxon>Hyphomicrobiaceae</taxon>
        <taxon>Hyphomicrobium</taxon>
    </lineage>
</organism>
<evidence type="ECO:0000256" key="6">
    <source>
        <dbReference type="SAM" id="Coils"/>
    </source>
</evidence>
<evidence type="ECO:0000313" key="10">
    <source>
        <dbReference type="EMBL" id="AGK57586.1"/>
    </source>
</evidence>
<feature type="transmembrane region" description="Helical" evidence="7">
    <location>
        <begin position="72"/>
        <end position="90"/>
    </location>
</feature>
<dbReference type="eggNOG" id="COG0489">
    <property type="taxonomic scope" value="Bacteria"/>
</dbReference>
<dbReference type="PANTHER" id="PTHR32309:SF13">
    <property type="entry name" value="FERRIC ENTEROBACTIN TRANSPORT PROTEIN FEPE"/>
    <property type="match status" value="1"/>
</dbReference>
<feature type="domain" description="Polysaccharide chain length determinant N-terminal" evidence="8">
    <location>
        <begin position="56"/>
        <end position="144"/>
    </location>
</feature>
<evidence type="ECO:0000256" key="4">
    <source>
        <dbReference type="ARBA" id="ARBA00022989"/>
    </source>
</evidence>
<name>N0BAP8_9HYPH</name>
<dbReference type="Gene3D" id="3.40.50.300">
    <property type="entry name" value="P-loop containing nucleotide triphosphate hydrolases"/>
    <property type="match status" value="1"/>
</dbReference>
<dbReference type="HOGENOM" id="CLU_009912_2_0_5"/>
<dbReference type="KEGG" id="hdt:HYPDE_29558"/>
<dbReference type="Pfam" id="PF13807">
    <property type="entry name" value="GNVR"/>
    <property type="match status" value="1"/>
</dbReference>
<dbReference type="InterPro" id="IPR050445">
    <property type="entry name" value="Bact_polysacc_biosynth/exp"/>
</dbReference>
<dbReference type="EMBL" id="CP005587">
    <property type="protein sequence ID" value="AGK57586.1"/>
    <property type="molecule type" value="Genomic_DNA"/>
</dbReference>
<evidence type="ECO:0000313" key="11">
    <source>
        <dbReference type="Proteomes" id="UP000005952"/>
    </source>
</evidence>
<dbReference type="PANTHER" id="PTHR32309">
    <property type="entry name" value="TYROSINE-PROTEIN KINASE"/>
    <property type="match status" value="1"/>
</dbReference>
<keyword evidence="6" id="KW-0175">Coiled coil</keyword>
<dbReference type="STRING" id="670307.HYPDE_29558"/>
<keyword evidence="11" id="KW-1185">Reference proteome</keyword>
<keyword evidence="2" id="KW-1003">Cell membrane</keyword>
<dbReference type="InterPro" id="IPR032807">
    <property type="entry name" value="GNVR"/>
</dbReference>
<evidence type="ECO:0000256" key="2">
    <source>
        <dbReference type="ARBA" id="ARBA00022475"/>
    </source>
</evidence>
<dbReference type="SUPFAM" id="SSF52540">
    <property type="entry name" value="P-loop containing nucleoside triphosphate hydrolases"/>
    <property type="match status" value="1"/>
</dbReference>
<dbReference type="eggNOG" id="COG3206">
    <property type="taxonomic scope" value="Bacteria"/>
</dbReference>
<evidence type="ECO:0000259" key="9">
    <source>
        <dbReference type="Pfam" id="PF13807"/>
    </source>
</evidence>
<feature type="domain" description="Tyrosine-protein kinase G-rich" evidence="9">
    <location>
        <begin position="352"/>
        <end position="425"/>
    </location>
</feature>
<keyword evidence="4 7" id="KW-1133">Transmembrane helix</keyword>
<evidence type="ECO:0000256" key="3">
    <source>
        <dbReference type="ARBA" id="ARBA00022692"/>
    </source>
</evidence>
<reference evidence="10 11" key="1">
    <citation type="journal article" date="2013" name="Genome Announc.">
        <title>Genome sequences for three denitrifying bacterial strains isolated from a uranium- and nitrate-contaminated subsurface environment.</title>
        <authorList>
            <person name="Venkatramanan R."/>
            <person name="Prakash O."/>
            <person name="Woyke T."/>
            <person name="Chain P."/>
            <person name="Goodwin L.A."/>
            <person name="Watson D."/>
            <person name="Brooks S."/>
            <person name="Kostka J.E."/>
            <person name="Green S.J."/>
        </authorList>
    </citation>
    <scope>NUCLEOTIDE SEQUENCE [LARGE SCALE GENOMIC DNA]</scope>
    <source>
        <strain evidence="10 11">1NES1</strain>
    </source>
</reference>
<evidence type="ECO:0000256" key="7">
    <source>
        <dbReference type="SAM" id="Phobius"/>
    </source>
</evidence>
<evidence type="ECO:0000256" key="1">
    <source>
        <dbReference type="ARBA" id="ARBA00004651"/>
    </source>
</evidence>
<keyword evidence="3 7" id="KW-0812">Transmembrane</keyword>
<dbReference type="Proteomes" id="UP000005952">
    <property type="component" value="Chromosome"/>
</dbReference>
<dbReference type="AlphaFoldDB" id="N0BAP8"/>
<evidence type="ECO:0000256" key="5">
    <source>
        <dbReference type="ARBA" id="ARBA00023136"/>
    </source>
</evidence>
<sequence length="704" mass="76196">MACGVHTVSRRHFALQSSIVVTQPEHLSMEFERHIIEAGPPTDQGLEPYRPVSTGIDLKMLLEIIRRSVRELAGIAVFGVCLMVLFLLVAPKSYTATGSIILDSRQPKLFNIDGVLASADANQDNIDTQIELLRSPRIAERVLDLMAERGIALPKITSSESVSPVQPVDVGVTAQSTGKMPDPRLIDALGRRLKIERKGRSLLVNVMYSDTDAVRAAGIANAFMDGYISDQLRSRSAATQVNGRVLKERVDELRKELVDAENQIQKYKSDNDIVELGALTLTQQEIANHEQELAKVRAEAAQADARVGPVGSMANELARDTAQGQVKILEAQLNELKAKLQKSSAKLLKLDELRRDADALKATYVGLLNRLRETQAQESAISSDAQIVNYAVPPADPSFPKRTLMLAAALIASLLIGATKIIIRELVRGRIYSVVDVERIFGMQPLAKIPLLPGLRFNPLRAGEQGFFNMDSSGKFEQAAFSIRRWAEAVSTPRNAIVAVVSDNTGDGRSTIASALAFSAARSGRKTLLADADFRDRGLTRALADGTGVSLEQAGADDASLIVARLGERLPDFCGAILRDTDSPLDVLDSPEIAAFLNKARETYQLTVIDTAAMGQYIDAGAIIDLVDGVLVILKSGITTQAAAEDIMKQLAVSDSKPIAVVLNGVPAHENGLFDYSLENLWGALRSRIEKLKKRARAAVSSAS</sequence>
<gene>
    <name evidence="10" type="ORF">HYPDE_29558</name>
</gene>
<comment type="subcellular location">
    <subcellularLocation>
        <location evidence="1">Cell membrane</location>
        <topology evidence="1">Multi-pass membrane protein</topology>
    </subcellularLocation>
</comment>
<evidence type="ECO:0000259" key="8">
    <source>
        <dbReference type="Pfam" id="PF02706"/>
    </source>
</evidence>
<dbReference type="GO" id="GO:0004713">
    <property type="term" value="F:protein tyrosine kinase activity"/>
    <property type="evidence" value="ECO:0007669"/>
    <property type="project" value="TreeGrafter"/>
</dbReference>
<dbReference type="InterPro" id="IPR027417">
    <property type="entry name" value="P-loop_NTPase"/>
</dbReference>
<dbReference type="InterPro" id="IPR003856">
    <property type="entry name" value="LPS_length_determ_N"/>
</dbReference>
<proteinExistence type="predicted"/>
<feature type="coiled-coil region" evidence="6">
    <location>
        <begin position="243"/>
        <end position="377"/>
    </location>
</feature>
<protein>
    <submittedName>
        <fullName evidence="10">Lipopolysaccharide biosynthesis protein</fullName>
    </submittedName>
</protein>
<keyword evidence="5 7" id="KW-0472">Membrane</keyword>